<gene>
    <name evidence="6" type="ORF">NYP16_13735</name>
</gene>
<evidence type="ECO:0000256" key="2">
    <source>
        <dbReference type="ARBA" id="ARBA00016549"/>
    </source>
</evidence>
<dbReference type="CDD" id="cd16841">
    <property type="entry name" value="RraA_family"/>
    <property type="match status" value="1"/>
</dbReference>
<keyword evidence="5" id="KW-0460">Magnesium</keyword>
<dbReference type="AlphaFoldDB" id="A0A9X3U0A5"/>
<dbReference type="EMBL" id="JANWOI010000005">
    <property type="protein sequence ID" value="MDA5195011.1"/>
    <property type="molecule type" value="Genomic_DNA"/>
</dbReference>
<keyword evidence="7" id="KW-1185">Reference proteome</keyword>
<comment type="caution">
    <text evidence="6">The sequence shown here is derived from an EMBL/GenBank/DDBJ whole genome shotgun (WGS) entry which is preliminary data.</text>
</comment>
<reference evidence="6" key="1">
    <citation type="submission" date="2022-08" db="EMBL/GenBank/DDBJ databases">
        <authorList>
            <person name="Vandamme P."/>
            <person name="Hettiarachchi A."/>
            <person name="Peeters C."/>
            <person name="Cnockaert M."/>
            <person name="Carlier A."/>
        </authorList>
    </citation>
    <scope>NUCLEOTIDE SEQUENCE</scope>
    <source>
        <strain evidence="6">LMG 31809</strain>
    </source>
</reference>
<dbReference type="InterPro" id="IPR036704">
    <property type="entry name" value="RraA/RraA-like_sf"/>
</dbReference>
<feature type="binding site" evidence="5">
    <location>
        <position position="122"/>
    </location>
    <ligand>
        <name>Mg(2+)</name>
        <dbReference type="ChEBI" id="CHEBI:18420"/>
    </ligand>
</feature>
<sequence length="234" mass="24706">MLPERKIYVVNDMPPQITEAQRQALLALDTGTIGHHLESGFMDPGILPRSPGAKIAGTAVTVRITVPDSIMAHYALKFTRPGDILIIDRGQDQRVTGWGAATIYAAAATGIAGVIIDGSANDISDAHKAGLPIWSRNISPVTTKYRGLGGEMNIPVSCGGVAVNPGDAILADENGIVIISPSELDEVIKAGQDWLDAENAFLETLRQNPGLCYPDVTGASKIVEDSLRAQALKS</sequence>
<dbReference type="Proteomes" id="UP001141619">
    <property type="component" value="Unassembled WGS sequence"/>
</dbReference>
<dbReference type="SUPFAM" id="SSF89562">
    <property type="entry name" value="RraA-like"/>
    <property type="match status" value="1"/>
</dbReference>
<dbReference type="InterPro" id="IPR005493">
    <property type="entry name" value="RraA/RraA-like"/>
</dbReference>
<organism evidence="6 7">
    <name type="scientific">Govanella unica</name>
    <dbReference type="NCBI Taxonomy" id="2975056"/>
    <lineage>
        <taxon>Bacteria</taxon>
        <taxon>Pseudomonadati</taxon>
        <taxon>Pseudomonadota</taxon>
        <taxon>Alphaproteobacteria</taxon>
        <taxon>Emcibacterales</taxon>
        <taxon>Govanellaceae</taxon>
        <taxon>Govanella</taxon>
    </lineage>
</organism>
<accession>A0A9X3U0A5</accession>
<evidence type="ECO:0000256" key="5">
    <source>
        <dbReference type="PIRSR" id="PIRSR605493-1"/>
    </source>
</evidence>
<keyword evidence="5" id="KW-0479">Metal-binding</keyword>
<evidence type="ECO:0000313" key="6">
    <source>
        <dbReference type="EMBL" id="MDA5195011.1"/>
    </source>
</evidence>
<dbReference type="RefSeq" id="WP_274944723.1">
    <property type="nucleotide sequence ID" value="NZ_JANWOI010000005.1"/>
</dbReference>
<comment type="cofactor">
    <cofactor evidence="5">
        <name>Mg(2+)</name>
        <dbReference type="ChEBI" id="CHEBI:18420"/>
    </cofactor>
</comment>
<dbReference type="PANTHER" id="PTHR33254">
    <property type="entry name" value="4-HYDROXY-4-METHYL-2-OXOGLUTARATE ALDOLASE 3-RELATED"/>
    <property type="match status" value="1"/>
</dbReference>
<proteinExistence type="predicted"/>
<dbReference type="PANTHER" id="PTHR33254:SF4">
    <property type="entry name" value="4-HYDROXY-4-METHYL-2-OXOGLUTARATE ALDOLASE 3-RELATED"/>
    <property type="match status" value="1"/>
</dbReference>
<comment type="cofactor">
    <cofactor evidence="1">
        <name>a divalent metal cation</name>
        <dbReference type="ChEBI" id="CHEBI:60240"/>
    </cofactor>
</comment>
<name>A0A9X3U0A5_9PROT</name>
<evidence type="ECO:0000256" key="4">
    <source>
        <dbReference type="ARBA" id="ARBA00030169"/>
    </source>
</evidence>
<evidence type="ECO:0000256" key="1">
    <source>
        <dbReference type="ARBA" id="ARBA00001968"/>
    </source>
</evidence>
<reference evidence="6" key="2">
    <citation type="journal article" date="2023" name="Syst. Appl. Microbiol.">
        <title>Govania unica gen. nov., sp. nov., a rare biosphere bacterium that represents a novel family in the class Alphaproteobacteria.</title>
        <authorList>
            <person name="Vandamme P."/>
            <person name="Peeters C."/>
            <person name="Hettiarachchi A."/>
            <person name="Cnockaert M."/>
            <person name="Carlier A."/>
        </authorList>
    </citation>
    <scope>NUCLEOTIDE SEQUENCE</scope>
    <source>
        <strain evidence="6">LMG 31809</strain>
    </source>
</reference>
<dbReference type="GO" id="GO:0046872">
    <property type="term" value="F:metal ion binding"/>
    <property type="evidence" value="ECO:0007669"/>
    <property type="project" value="UniProtKB-KW"/>
</dbReference>
<dbReference type="Gene3D" id="3.50.30.40">
    <property type="entry name" value="Ribonuclease E inhibitor RraA/RraA-like"/>
    <property type="match status" value="1"/>
</dbReference>
<protein>
    <recommendedName>
        <fullName evidence="2">Putative 4-hydroxy-4-methyl-2-oxoglutarate aldolase</fullName>
    </recommendedName>
    <alternativeName>
        <fullName evidence="3">Regulator of ribonuclease activity homolog</fullName>
    </alternativeName>
    <alternativeName>
        <fullName evidence="4">RraA-like protein</fullName>
    </alternativeName>
</protein>
<dbReference type="Pfam" id="PF03737">
    <property type="entry name" value="RraA-like"/>
    <property type="match status" value="1"/>
</dbReference>
<evidence type="ECO:0000313" key="7">
    <source>
        <dbReference type="Proteomes" id="UP001141619"/>
    </source>
</evidence>
<evidence type="ECO:0000256" key="3">
    <source>
        <dbReference type="ARBA" id="ARBA00029596"/>
    </source>
</evidence>